<keyword evidence="2" id="KW-1185">Reference proteome</keyword>
<evidence type="ECO:0000313" key="1">
    <source>
        <dbReference type="EMBL" id="MDI2589872.1"/>
    </source>
</evidence>
<dbReference type="InterPro" id="IPR010265">
    <property type="entry name" value="Phage_lambda_TipM"/>
</dbReference>
<gene>
    <name evidence="1" type="ORF">POF45_00295</name>
</gene>
<dbReference type="Proteomes" id="UP001159100">
    <property type="component" value="Unassembled WGS sequence"/>
</dbReference>
<sequence>MAIERFTWPTEKGVAGEIKQRTRTKQFGDGYSQTVSDGINNEQQSWPVSFTGSAAKIKEIIDFLRRHKGAQAFLWTPPLGELGLYKCPAGFQPSHKGGSVYTLTVTFEQTFHP</sequence>
<protein>
    <submittedName>
        <fullName evidence="1">Phage tail protein</fullName>
    </submittedName>
</protein>
<evidence type="ECO:0000313" key="2">
    <source>
        <dbReference type="Proteomes" id="UP001159100"/>
    </source>
</evidence>
<dbReference type="Pfam" id="PF05939">
    <property type="entry name" value="Phage_min_tail"/>
    <property type="match status" value="1"/>
</dbReference>
<name>A0ABT6QG61_9PSED</name>
<reference evidence="1 2" key="1">
    <citation type="submission" date="2023-02" db="EMBL/GenBank/DDBJ databases">
        <title>Pseudomonas chrutzelriedensis sp. nov., a potently antifungal strain isolated from moss.</title>
        <authorList>
            <person name="Schnyder A."/>
            <person name="Kalawong R."/>
            <person name="Eberl L."/>
            <person name="Agnoli K."/>
        </authorList>
    </citation>
    <scope>NUCLEOTIDE SEQUENCE [LARGE SCALE GENOMIC DNA]</scope>
    <source>
        <strain evidence="1 2">681</strain>
    </source>
</reference>
<proteinExistence type="predicted"/>
<dbReference type="EMBL" id="JARBWL010000001">
    <property type="protein sequence ID" value="MDI2589872.1"/>
    <property type="molecule type" value="Genomic_DNA"/>
</dbReference>
<organism evidence="1 2">
    <name type="scientific">Pseudomonas fungipugnans</name>
    <dbReference type="NCBI Taxonomy" id="3024217"/>
    <lineage>
        <taxon>Bacteria</taxon>
        <taxon>Pseudomonadati</taxon>
        <taxon>Pseudomonadota</taxon>
        <taxon>Gammaproteobacteria</taxon>
        <taxon>Pseudomonadales</taxon>
        <taxon>Pseudomonadaceae</taxon>
        <taxon>Pseudomonas</taxon>
    </lineage>
</organism>
<comment type="caution">
    <text evidence="1">The sequence shown here is derived from an EMBL/GenBank/DDBJ whole genome shotgun (WGS) entry which is preliminary data.</text>
</comment>
<dbReference type="RefSeq" id="WP_282314720.1">
    <property type="nucleotide sequence ID" value="NZ_JARBWL010000001.1"/>
</dbReference>
<accession>A0ABT6QG61</accession>